<feature type="domain" description="Fanconi anaemia group A protein arcN subdomain" evidence="3">
    <location>
        <begin position="626"/>
        <end position="837"/>
    </location>
</feature>
<dbReference type="GeneID" id="106537614"/>
<dbReference type="RefSeq" id="XP_013907274.1">
    <property type="nucleotide sequence ID" value="XM_014051799.1"/>
</dbReference>
<feature type="domain" description="Fanconi anaemia group A protein N-terminal" evidence="1">
    <location>
        <begin position="214"/>
        <end position="503"/>
    </location>
</feature>
<dbReference type="PANTHER" id="PTHR12047:SF2">
    <property type="entry name" value="FANCONI ANEMIA GROUP A PROTEIN"/>
    <property type="match status" value="1"/>
</dbReference>
<dbReference type="GO" id="GO:0045589">
    <property type="term" value="P:regulation of regulatory T cell differentiation"/>
    <property type="evidence" value="ECO:0007669"/>
    <property type="project" value="TreeGrafter"/>
</dbReference>
<dbReference type="InterPro" id="IPR031729">
    <property type="entry name" value="Fanconi_A_N"/>
</dbReference>
<dbReference type="InterPro" id="IPR055387">
    <property type="entry name" value="FANCA_arcN"/>
</dbReference>
<proteinExistence type="predicted"/>
<dbReference type="Pfam" id="PF15865">
    <property type="entry name" value="Fanconi_A_N"/>
    <property type="match status" value="2"/>
</dbReference>
<sequence length="838" mass="93320">MSVPEQFVVTALKDEASVLGMPAGILSARMAANLIEKISMESDETTLLGAEHRKKLFCLFQSLKELLAYNAFCHSAFAQEIWKTQRPPILEVAWHLHRENIVRLEELLEKNLEVPTLVDWLSSSLRLLCHQMEETDTEIGQNILTDLALVLLQNGFPKTPETPEKKLEMKRVSEVRLEQICSLEFQSPPSISRGAGKPPASPPVRVFPGTEQPDLALVLLQNGFPKTPETPEKKLEMKRVSEICCAVLERMLAWVLDAVATEKQGRASPTGKAVRCWLQVYSLVVFQGTAPPEHLQALFGHIFTRVLTYNPHLTVSDAIHLQREWSFARTSSLLATLYRKVFVVFQPEELTRRLQQVLETSEVNWHHVLSCVSTFLVCHSQSEQLVKDLLGGLLRKAFANYDLESLITAFLIVRQAALEGPALFPPYAEWFKLTFGNGSSLHGGSRKALIFFFKFLSQLVPFEAPQYLKVHLLHPPFVPSKYRALLLEYTTLAKTRLADLKVSIEDMGLYENLSSTEEASQPSCQALQDVEKAVQIFRNTGKIPASVLEASIFRRSYYVSRFLPALLVPRVLPESPDTRLALIEALKRAGKIPPNAYATYLEECEAAERKLLPEGSAEREVGGPKEPLERLKAELEALRLLVTDANKHSAVPAQMAVVSGRLMEALGDVTDGDEAASLTLRVRLDLWAPEVGAADQRAVDLLLASFCQDVTAASFFLPPDRQGPWASLFVKMVSGHRRLLSPLLSRLCQLLYHQGPSLSDAHVLGLAAFVVHFNEAESLLPPVDLGFPSVPRVALHTDLPLAGLWDYLLAPRGGDSALFCLRFCTAAVSYFLCKFPSL</sequence>
<dbReference type="GO" id="GO:0036297">
    <property type="term" value="P:interstrand cross-link repair"/>
    <property type="evidence" value="ECO:0007669"/>
    <property type="project" value="InterPro"/>
</dbReference>
<evidence type="ECO:0000313" key="4">
    <source>
        <dbReference type="Proteomes" id="UP000504617"/>
    </source>
</evidence>
<dbReference type="Pfam" id="PF24781">
    <property type="entry name" value="FANCA_helical"/>
    <property type="match status" value="1"/>
</dbReference>
<dbReference type="PANTHER" id="PTHR12047">
    <property type="entry name" value="FANCONI ANEMIA GROUP A PROTEIN"/>
    <property type="match status" value="1"/>
</dbReference>
<evidence type="ECO:0000259" key="3">
    <source>
        <dbReference type="Pfam" id="PF24783"/>
    </source>
</evidence>
<feature type="domain" description="Fanconi anaemia group A protein N-terminal" evidence="1">
    <location>
        <begin position="82"/>
        <end position="174"/>
    </location>
</feature>
<feature type="domain" description="Fanconi anaemia group A protein helical" evidence="2">
    <location>
        <begin position="524"/>
        <end position="604"/>
    </location>
</feature>
<dbReference type="GO" id="GO:0043240">
    <property type="term" value="C:Fanconi anaemia nuclear complex"/>
    <property type="evidence" value="ECO:0007669"/>
    <property type="project" value="InterPro"/>
</dbReference>
<dbReference type="InterPro" id="IPR003516">
    <property type="entry name" value="FANCA"/>
</dbReference>
<dbReference type="KEGG" id="tsr:106537614"/>
<protein>
    <submittedName>
        <fullName evidence="5">Fanconi anemia group A protein homolog</fullName>
    </submittedName>
</protein>
<gene>
    <name evidence="5" type="primary">LOC106537614</name>
</gene>
<dbReference type="Pfam" id="PF24783">
    <property type="entry name" value="FANCA_arcN"/>
    <property type="match status" value="1"/>
</dbReference>
<reference evidence="5" key="1">
    <citation type="submission" date="2025-08" db="UniProtKB">
        <authorList>
            <consortium name="RefSeq"/>
        </authorList>
    </citation>
    <scope>IDENTIFICATION</scope>
</reference>
<dbReference type="AlphaFoldDB" id="A0A6I9WWI5"/>
<evidence type="ECO:0000259" key="1">
    <source>
        <dbReference type="Pfam" id="PF15865"/>
    </source>
</evidence>
<feature type="non-terminal residue" evidence="5">
    <location>
        <position position="838"/>
    </location>
</feature>
<name>A0A6I9WWI5_9SAUR</name>
<keyword evidence="4" id="KW-1185">Reference proteome</keyword>
<evidence type="ECO:0000313" key="5">
    <source>
        <dbReference type="RefSeq" id="XP_013907274.1"/>
    </source>
</evidence>
<evidence type="ECO:0000259" key="2">
    <source>
        <dbReference type="Pfam" id="PF24781"/>
    </source>
</evidence>
<accession>A0A6I9WWI5</accession>
<dbReference type="Proteomes" id="UP000504617">
    <property type="component" value="Unplaced"/>
</dbReference>
<organism evidence="4 5">
    <name type="scientific">Thamnophis sirtalis</name>
    <dbReference type="NCBI Taxonomy" id="35019"/>
    <lineage>
        <taxon>Eukaryota</taxon>
        <taxon>Metazoa</taxon>
        <taxon>Chordata</taxon>
        <taxon>Craniata</taxon>
        <taxon>Vertebrata</taxon>
        <taxon>Euteleostomi</taxon>
        <taxon>Lepidosauria</taxon>
        <taxon>Squamata</taxon>
        <taxon>Bifurcata</taxon>
        <taxon>Unidentata</taxon>
        <taxon>Episquamata</taxon>
        <taxon>Toxicofera</taxon>
        <taxon>Serpentes</taxon>
        <taxon>Colubroidea</taxon>
        <taxon>Colubridae</taxon>
        <taxon>Natricinae</taxon>
        <taxon>Thamnophis</taxon>
    </lineage>
</organism>
<dbReference type="OrthoDB" id="2287188at2759"/>
<dbReference type="InterPro" id="IPR055386">
    <property type="entry name" value="FANCA_helical"/>
</dbReference>